<comment type="caution">
    <text evidence="1">The sequence shown here is derived from an EMBL/GenBank/DDBJ whole genome shotgun (WGS) entry which is preliminary data.</text>
</comment>
<dbReference type="InterPro" id="IPR027417">
    <property type="entry name" value="P-loop_NTPase"/>
</dbReference>
<reference evidence="1" key="1">
    <citation type="submission" date="2020-06" db="EMBL/GenBank/DDBJ databases">
        <title>Whole Genome Sequence of Bradyrhizobium sp. Strain 1S1.</title>
        <authorList>
            <person name="Bromfield E.S.P."/>
            <person name="Cloutier S."/>
        </authorList>
    </citation>
    <scope>NUCLEOTIDE SEQUENCE [LARGE SCALE GENOMIC DNA]</scope>
    <source>
        <strain evidence="1">1S1</strain>
    </source>
</reference>
<proteinExistence type="predicted"/>
<dbReference type="AlphaFoldDB" id="A0A974A1J0"/>
<accession>A0A974A1J0</accession>
<gene>
    <name evidence="1" type="ORF">HAP48_025905</name>
</gene>
<sequence length="217" mass="23550">MGPHVLIVGADKGGVGKTTVSRTLRDYFHAHGISVRAFDTEAPNGVFKRFHWDVEVVDLTQSDDQMKVFDKLREAQVTLIDIRATLLSTTLATLSEIGFLDGVKEGRLRISVVHVIGSSQASFDEIDATAKAVEGATHHVLLNHTNGTKFAGLPASAKDAIVIPQLNTMANDTIDRLGVGFEAYIADKSQSEVLQGYARAWLKKVYAAYDKVALNAL</sequence>
<dbReference type="Gene3D" id="3.40.50.300">
    <property type="entry name" value="P-loop containing nucleotide triphosphate hydrolases"/>
    <property type="match status" value="1"/>
</dbReference>
<evidence type="ECO:0008006" key="2">
    <source>
        <dbReference type="Google" id="ProtNLM"/>
    </source>
</evidence>
<dbReference type="SUPFAM" id="SSF52540">
    <property type="entry name" value="P-loop containing nucleoside triphosphate hydrolases"/>
    <property type="match status" value="1"/>
</dbReference>
<name>A0A974A1J0_9BRAD</name>
<evidence type="ECO:0000313" key="1">
    <source>
        <dbReference type="EMBL" id="NVI46331.1"/>
    </source>
</evidence>
<organism evidence="1">
    <name type="scientific">Bradyrhizobium septentrionale</name>
    <dbReference type="NCBI Taxonomy" id="1404411"/>
    <lineage>
        <taxon>Bacteria</taxon>
        <taxon>Pseudomonadati</taxon>
        <taxon>Pseudomonadota</taxon>
        <taxon>Alphaproteobacteria</taxon>
        <taxon>Hyphomicrobiales</taxon>
        <taxon>Nitrobacteraceae</taxon>
        <taxon>Bradyrhizobium</taxon>
    </lineage>
</organism>
<dbReference type="RefSeq" id="WP_166205657.1">
    <property type="nucleotide sequence ID" value="NZ_CP088285.1"/>
</dbReference>
<dbReference type="EMBL" id="JAAOLE020000001">
    <property type="protein sequence ID" value="NVI46331.1"/>
    <property type="molecule type" value="Genomic_DNA"/>
</dbReference>
<protein>
    <recommendedName>
        <fullName evidence="2">CobQ/CobB/MinD/ParA nucleotide binding domain-containing protein</fullName>
    </recommendedName>
</protein>